<dbReference type="Gene3D" id="2.40.320.10">
    <property type="entry name" value="Hypothetical Protein Pfu-838710-001"/>
    <property type="match status" value="1"/>
</dbReference>
<dbReference type="RefSeq" id="WP_070045153.1">
    <property type="nucleotide sequence ID" value="NZ_CP118848.1"/>
</dbReference>
<sequence length="192" mass="22741">MGQELEIEFKNLLTREEYSSLKQYYFKQNEPFKQTNHYIDTENHDIISQKMALRIREKNKQYEMTLKVPQKVGLLEYNEVVDSLPPINEPLDKHFLPKNISEILNKQQVPLNELKLLGDLTTYRLEKSLDTGLLVLDHSEYLGKEDFELEFEVTDYNKGKEAFLELLAEHQIENRKPDNKVKRFFDAQSQST</sequence>
<dbReference type="SUPFAM" id="SSF55154">
    <property type="entry name" value="CYTH-like phosphatases"/>
    <property type="match status" value="1"/>
</dbReference>
<gene>
    <name evidence="2" type="ORF">KQ656_03215</name>
    <name evidence="3" type="ORF">PYH69_04690</name>
</gene>
<dbReference type="EMBL" id="JAHLZN010000003">
    <property type="protein sequence ID" value="MBU6112950.1"/>
    <property type="molecule type" value="Genomic_DNA"/>
</dbReference>
<protein>
    <submittedName>
        <fullName evidence="3">CYTH domain-containing protein</fullName>
    </submittedName>
</protein>
<reference evidence="2 4" key="1">
    <citation type="submission" date="2021-06" db="EMBL/GenBank/DDBJ databases">
        <title>Staphylococcus lentus K169 genome sequencing.</title>
        <authorList>
            <person name="Sundareshan S."/>
            <person name="Akhila D.S."/>
            <person name="Prachi D."/>
            <person name="Sivakumar R."/>
            <person name="Rajendhran J."/>
            <person name="Isloor S."/>
            <person name="Hegde N.R."/>
        </authorList>
    </citation>
    <scope>NUCLEOTIDE SEQUENCE [LARGE SCALE GENOMIC DNA]</scope>
    <source>
        <strain evidence="2 4">K169</strain>
    </source>
</reference>
<dbReference type="InterPro" id="IPR023577">
    <property type="entry name" value="CYTH_domain"/>
</dbReference>
<dbReference type="PROSITE" id="PS51707">
    <property type="entry name" value="CYTH"/>
    <property type="match status" value="1"/>
</dbReference>
<keyword evidence="4" id="KW-1185">Reference proteome</keyword>
<reference evidence="3" key="2">
    <citation type="journal article" date="2023" name="Antibiotics">
        <title>Prevalence and Molecular Characterization of Methicillin-Resistant Staphylococci (MRS) and Mammaliicocci (MRM) in Dromedary Camels from Algeria: First Detection of SCCmec-mecC Hybrid in Methicillin-Resistant Mammaliicoccus lentus.</title>
        <authorList>
            <person name="Belhout C."/>
            <person name="Boyen F."/>
            <person name="Vereecke N."/>
            <person name="Theuns S."/>
            <person name="Taibi N."/>
            <person name="Stegger M."/>
            <person name="de la Fe-Rodriguez P.Y."/>
            <person name="Bouayad L."/>
            <person name="Elgroud R."/>
            <person name="Butaye P."/>
        </authorList>
    </citation>
    <scope>NUCLEOTIDE SEQUENCE</scope>
    <source>
        <strain evidence="3">7048</strain>
    </source>
</reference>
<dbReference type="PIRSF" id="PIRSF012526">
    <property type="entry name" value="CYTH_UCP012526"/>
    <property type="match status" value="1"/>
</dbReference>
<feature type="domain" description="CYTH" evidence="1">
    <location>
        <begin position="4"/>
        <end position="191"/>
    </location>
</feature>
<dbReference type="Pfam" id="PF01928">
    <property type="entry name" value="CYTH"/>
    <property type="match status" value="1"/>
</dbReference>
<evidence type="ECO:0000313" key="2">
    <source>
        <dbReference type="EMBL" id="MBU6112950.1"/>
    </source>
</evidence>
<dbReference type="InterPro" id="IPR009195">
    <property type="entry name" value="Uncharacterised_YjbK"/>
</dbReference>
<evidence type="ECO:0000313" key="3">
    <source>
        <dbReference type="EMBL" id="WHI60935.1"/>
    </source>
</evidence>
<dbReference type="AlphaFoldDB" id="A0AAP1RRS9"/>
<dbReference type="CDD" id="cd07762">
    <property type="entry name" value="CYTH-like_Pase_1"/>
    <property type="match status" value="1"/>
</dbReference>
<evidence type="ECO:0000313" key="4">
    <source>
        <dbReference type="Proteomes" id="UP000770161"/>
    </source>
</evidence>
<dbReference type="InterPro" id="IPR033469">
    <property type="entry name" value="CYTH-like_dom_sf"/>
</dbReference>
<evidence type="ECO:0000313" key="5">
    <source>
        <dbReference type="Proteomes" id="UP001223261"/>
    </source>
</evidence>
<accession>A0AAP1RRS9</accession>
<organism evidence="3 5">
    <name type="scientific">Mammaliicoccus lentus</name>
    <name type="common">Staphylococcus lentus</name>
    <dbReference type="NCBI Taxonomy" id="42858"/>
    <lineage>
        <taxon>Bacteria</taxon>
        <taxon>Bacillati</taxon>
        <taxon>Bacillota</taxon>
        <taxon>Bacilli</taxon>
        <taxon>Bacillales</taxon>
        <taxon>Staphylococcaceae</taxon>
        <taxon>Mammaliicoccus</taxon>
    </lineage>
</organism>
<dbReference type="Proteomes" id="UP001223261">
    <property type="component" value="Chromosome"/>
</dbReference>
<name>A0AAP1RRS9_MAMLE</name>
<dbReference type="EMBL" id="CP118848">
    <property type="protein sequence ID" value="WHI60935.1"/>
    <property type="molecule type" value="Genomic_DNA"/>
</dbReference>
<dbReference type="SMART" id="SM01118">
    <property type="entry name" value="CYTH"/>
    <property type="match status" value="1"/>
</dbReference>
<evidence type="ECO:0000259" key="1">
    <source>
        <dbReference type="PROSITE" id="PS51707"/>
    </source>
</evidence>
<dbReference type="Proteomes" id="UP000770161">
    <property type="component" value="Unassembled WGS sequence"/>
</dbReference>
<proteinExistence type="predicted"/>